<evidence type="ECO:0000256" key="6">
    <source>
        <dbReference type="ARBA" id="ARBA00022989"/>
    </source>
</evidence>
<evidence type="ECO:0000256" key="10">
    <source>
        <dbReference type="RuleBase" id="RU362071"/>
    </source>
</evidence>
<evidence type="ECO:0000256" key="9">
    <source>
        <dbReference type="NCBIfam" id="TIGR01400"/>
    </source>
</evidence>
<proteinExistence type="inferred from homology"/>
<protein>
    <recommendedName>
        <fullName evidence="3 9">Flagellar biosynthetic protein FliR</fullName>
    </recommendedName>
</protein>
<comment type="caution">
    <text evidence="11">The sequence shown here is derived from an EMBL/GenBank/DDBJ whole genome shotgun (WGS) entry which is preliminary data.</text>
</comment>
<evidence type="ECO:0000256" key="8">
    <source>
        <dbReference type="ARBA" id="ARBA00023143"/>
    </source>
</evidence>
<feature type="transmembrane region" description="Helical" evidence="10">
    <location>
        <begin position="72"/>
        <end position="104"/>
    </location>
</feature>
<organism evidence="11 12">
    <name type="scientific">Ramlibacter pinisoli</name>
    <dbReference type="NCBI Taxonomy" id="2682844"/>
    <lineage>
        <taxon>Bacteria</taxon>
        <taxon>Pseudomonadati</taxon>
        <taxon>Pseudomonadota</taxon>
        <taxon>Betaproteobacteria</taxon>
        <taxon>Burkholderiales</taxon>
        <taxon>Comamonadaceae</taxon>
        <taxon>Ramlibacter</taxon>
    </lineage>
</organism>
<evidence type="ECO:0000256" key="7">
    <source>
        <dbReference type="ARBA" id="ARBA00023136"/>
    </source>
</evidence>
<evidence type="ECO:0000313" key="12">
    <source>
        <dbReference type="Proteomes" id="UP000469385"/>
    </source>
</evidence>
<keyword evidence="12" id="KW-1185">Reference proteome</keyword>
<dbReference type="PANTHER" id="PTHR30065">
    <property type="entry name" value="FLAGELLAR BIOSYNTHETIC PROTEIN FLIR"/>
    <property type="match status" value="1"/>
</dbReference>
<feature type="transmembrane region" description="Helical" evidence="10">
    <location>
        <begin position="213"/>
        <end position="237"/>
    </location>
</feature>
<reference evidence="11 12" key="1">
    <citation type="submission" date="2019-12" db="EMBL/GenBank/DDBJ databases">
        <authorList>
            <person name="Huq M.A."/>
        </authorList>
    </citation>
    <scope>NUCLEOTIDE SEQUENCE [LARGE SCALE GENOMIC DNA]</scope>
    <source>
        <strain evidence="11 12">MAH-25</strain>
    </source>
</reference>
<dbReference type="PANTHER" id="PTHR30065:SF1">
    <property type="entry name" value="SURFACE PRESENTATION OF ANTIGENS PROTEIN SPAR"/>
    <property type="match status" value="1"/>
</dbReference>
<evidence type="ECO:0000256" key="4">
    <source>
        <dbReference type="ARBA" id="ARBA00022475"/>
    </source>
</evidence>
<keyword evidence="4 10" id="KW-1003">Cell membrane</keyword>
<accession>A0A6N8IUB1</accession>
<keyword evidence="11" id="KW-0966">Cell projection</keyword>
<evidence type="ECO:0000256" key="5">
    <source>
        <dbReference type="ARBA" id="ARBA00022692"/>
    </source>
</evidence>
<dbReference type="Pfam" id="PF01311">
    <property type="entry name" value="Bac_export_1"/>
    <property type="match status" value="1"/>
</dbReference>
<keyword evidence="11" id="KW-0282">Flagellum</keyword>
<sequence length="265" mass="27211">MGDFATMFGTTWLSTTLLMATRLGATLLMTPLLQAIPVPGPVRLAIVLGLAAALALPLAASSAWQPHSLGELLVALLGEAALGATLGLGILLAFAGFAVAGRLLDVQIGFGVAQVFDPLTRSQVPILTSVIGLVGVLLFILADGHHAVLRGIAFSLERFPIGRAWPGQGAAASIVQQASALFALGFALAAPVVLCLFLVDFALGVIARNLPQLNMLALGIPVKIVVGLLALSLWAAVMGTAAGRLHSAWWRGWSAVLQAPAPGGR</sequence>
<comment type="function">
    <text evidence="1 10">Role in flagellar biosynthesis.</text>
</comment>
<dbReference type="InterPro" id="IPR002010">
    <property type="entry name" value="T3SS_IM_R"/>
</dbReference>
<dbReference type="PRINTS" id="PR00953">
    <property type="entry name" value="TYPE3IMRPROT"/>
</dbReference>
<dbReference type="GO" id="GO:0006605">
    <property type="term" value="P:protein targeting"/>
    <property type="evidence" value="ECO:0007669"/>
    <property type="project" value="UniProtKB-UniRule"/>
</dbReference>
<name>A0A6N8IUB1_9BURK</name>
<feature type="transmembrane region" description="Helical" evidence="10">
    <location>
        <begin position="181"/>
        <end position="207"/>
    </location>
</feature>
<dbReference type="NCBIfam" id="TIGR01400">
    <property type="entry name" value="fliR"/>
    <property type="match status" value="1"/>
</dbReference>
<keyword evidence="7 10" id="KW-0472">Membrane</keyword>
<comment type="subcellular location">
    <subcellularLocation>
        <location evidence="10">Cell membrane</location>
        <topology evidence="10">Multi-pass membrane protein</topology>
    </subcellularLocation>
    <subcellularLocation>
        <location evidence="10">Bacterial flagellum basal body</location>
    </subcellularLocation>
</comment>
<evidence type="ECO:0000256" key="3">
    <source>
        <dbReference type="ARBA" id="ARBA00021717"/>
    </source>
</evidence>
<dbReference type="GO" id="GO:0005886">
    <property type="term" value="C:plasma membrane"/>
    <property type="evidence" value="ECO:0007669"/>
    <property type="project" value="UniProtKB-SubCell"/>
</dbReference>
<dbReference type="Proteomes" id="UP000469385">
    <property type="component" value="Unassembled WGS sequence"/>
</dbReference>
<gene>
    <name evidence="11" type="primary">fliR</name>
    <name evidence="11" type="ORF">GON04_09890</name>
</gene>
<dbReference type="EMBL" id="WSEL01000003">
    <property type="protein sequence ID" value="MVQ29760.1"/>
    <property type="molecule type" value="Genomic_DNA"/>
</dbReference>
<dbReference type="GO" id="GO:0009425">
    <property type="term" value="C:bacterial-type flagellum basal body"/>
    <property type="evidence" value="ECO:0007669"/>
    <property type="project" value="UniProtKB-SubCell"/>
</dbReference>
<evidence type="ECO:0000256" key="1">
    <source>
        <dbReference type="ARBA" id="ARBA00002578"/>
    </source>
</evidence>
<feature type="transmembrane region" description="Helical" evidence="10">
    <location>
        <begin position="124"/>
        <end position="142"/>
    </location>
</feature>
<keyword evidence="8 10" id="KW-0975">Bacterial flagellum</keyword>
<evidence type="ECO:0000256" key="2">
    <source>
        <dbReference type="ARBA" id="ARBA00009772"/>
    </source>
</evidence>
<keyword evidence="11" id="KW-0969">Cilium</keyword>
<dbReference type="InterPro" id="IPR006303">
    <property type="entry name" value="FliR"/>
</dbReference>
<dbReference type="AlphaFoldDB" id="A0A6N8IUB1"/>
<keyword evidence="6 10" id="KW-1133">Transmembrane helix</keyword>
<dbReference type="RefSeq" id="WP_157397731.1">
    <property type="nucleotide sequence ID" value="NZ_WSEL01000003.1"/>
</dbReference>
<evidence type="ECO:0000313" key="11">
    <source>
        <dbReference type="EMBL" id="MVQ29760.1"/>
    </source>
</evidence>
<keyword evidence="5 10" id="KW-0812">Transmembrane</keyword>
<dbReference type="GO" id="GO:0044780">
    <property type="term" value="P:bacterial-type flagellum assembly"/>
    <property type="evidence" value="ECO:0007669"/>
    <property type="project" value="UniProtKB-UniRule"/>
</dbReference>
<feature type="transmembrane region" description="Helical" evidence="10">
    <location>
        <begin position="40"/>
        <end position="60"/>
    </location>
</feature>
<comment type="similarity">
    <text evidence="2 10">Belongs to the FliR/MopE/SpaR family.</text>
</comment>